<dbReference type="Proteomes" id="UP000248966">
    <property type="component" value="Unassembled WGS sequence"/>
</dbReference>
<name>A0A328NBV2_9ACTN</name>
<organism evidence="1 3">
    <name type="scientific">Micromonospora noduli</name>
    <dbReference type="NCBI Taxonomy" id="709876"/>
    <lineage>
        <taxon>Bacteria</taxon>
        <taxon>Bacillati</taxon>
        <taxon>Actinomycetota</taxon>
        <taxon>Actinomycetes</taxon>
        <taxon>Micromonosporales</taxon>
        <taxon>Micromonosporaceae</taxon>
        <taxon>Micromonospora</taxon>
    </lineage>
</organism>
<dbReference type="AlphaFoldDB" id="A0A328NBV2"/>
<reference evidence="3 4" key="1">
    <citation type="submission" date="2018-03" db="EMBL/GenBank/DDBJ databases">
        <title>Defining the species Micromonospora saelicesensis and Micromonospora noduli under the framework of genomics.</title>
        <authorList>
            <person name="Riesco R."/>
            <person name="Trujillo M.E."/>
        </authorList>
    </citation>
    <scope>NUCLEOTIDE SEQUENCE [LARGE SCALE GENOMIC DNA]</scope>
    <source>
        <strain evidence="1 3">LAH08</strain>
        <strain evidence="2 4">MED15</strain>
    </source>
</reference>
<dbReference type="Proteomes" id="UP000249045">
    <property type="component" value="Unassembled WGS sequence"/>
</dbReference>
<gene>
    <name evidence="1" type="ORF">LAH08_01566</name>
    <name evidence="2" type="ORF">MED15_01087</name>
</gene>
<accession>A0A328NBV2</accession>
<dbReference type="EMBL" id="PYAA01000008">
    <property type="protein sequence ID" value="RAO04218.1"/>
    <property type="molecule type" value="Genomic_DNA"/>
</dbReference>
<evidence type="ECO:0000313" key="3">
    <source>
        <dbReference type="Proteomes" id="UP000248966"/>
    </source>
</evidence>
<sequence length="87" mass="9622">MTPVAEHANELAVRRHRLRSIDEQGDAVTTLADHTLLSIETLNFRTTNNRLVPGTEVHSIDREQLQQSADVAGIHQTVIGGYGFALF</sequence>
<dbReference type="EMBL" id="PYAC01000001">
    <property type="protein sequence ID" value="RAO25324.1"/>
    <property type="molecule type" value="Genomic_DNA"/>
</dbReference>
<protein>
    <submittedName>
        <fullName evidence="1">Uncharacterized protein</fullName>
    </submittedName>
</protein>
<keyword evidence="4" id="KW-1185">Reference proteome</keyword>
<comment type="caution">
    <text evidence="1">The sequence shown here is derived from an EMBL/GenBank/DDBJ whole genome shotgun (WGS) entry which is preliminary data.</text>
</comment>
<proteinExistence type="predicted"/>
<evidence type="ECO:0000313" key="2">
    <source>
        <dbReference type="EMBL" id="RAO25324.1"/>
    </source>
</evidence>
<evidence type="ECO:0000313" key="1">
    <source>
        <dbReference type="EMBL" id="RAO04218.1"/>
    </source>
</evidence>
<evidence type="ECO:0000313" key="4">
    <source>
        <dbReference type="Proteomes" id="UP000249045"/>
    </source>
</evidence>